<dbReference type="EMBL" id="CP049888">
    <property type="protein sequence ID" value="QIL50093.1"/>
    <property type="molecule type" value="Genomic_DNA"/>
</dbReference>
<sequence length="107" mass="12163">MANQVVAVTSSRLNDRDTSELYDYLSQGYEVRMAISVDDYVEYILDPPVAEVTANVRKEFKVIALDDLEDAPPIMEKLLNVGWSMGYSTEKLFFFERVVQDKEGTDG</sequence>
<dbReference type="RefSeq" id="WP_166009360.1">
    <property type="nucleotide sequence ID" value="NZ_CP049888.1"/>
</dbReference>
<proteinExistence type="predicted"/>
<organism evidence="1 2">
    <name type="scientific">Weissella coleopterorum</name>
    <dbReference type="NCBI Taxonomy" id="2714949"/>
    <lineage>
        <taxon>Bacteria</taxon>
        <taxon>Bacillati</taxon>
        <taxon>Bacillota</taxon>
        <taxon>Bacilli</taxon>
        <taxon>Lactobacillales</taxon>
        <taxon>Lactobacillaceae</taxon>
        <taxon>Weissella</taxon>
    </lineage>
</organism>
<evidence type="ECO:0000313" key="1">
    <source>
        <dbReference type="EMBL" id="QIL50093.1"/>
    </source>
</evidence>
<gene>
    <name evidence="1" type="ORF">G7084_01400</name>
</gene>
<accession>A0A6G8AYY6</accession>
<dbReference type="KEGG" id="wco:G7084_01400"/>
<evidence type="ECO:0000313" key="2">
    <source>
        <dbReference type="Proteomes" id="UP000500741"/>
    </source>
</evidence>
<name>A0A6G8AYY6_9LACO</name>
<protein>
    <submittedName>
        <fullName evidence="1">Uncharacterized protein</fullName>
    </submittedName>
</protein>
<dbReference type="AlphaFoldDB" id="A0A6G8AYY6"/>
<dbReference type="Proteomes" id="UP000500741">
    <property type="component" value="Chromosome"/>
</dbReference>
<keyword evidence="2" id="KW-1185">Reference proteome</keyword>
<reference evidence="1 2" key="1">
    <citation type="submission" date="2020-03" db="EMBL/GenBank/DDBJ databases">
        <title>Weissella sp. nov., isolated from Cybister lewisianus.</title>
        <authorList>
            <person name="Hyun D.-W."/>
            <person name="Bae J.-W."/>
        </authorList>
    </citation>
    <scope>NUCLEOTIDE SEQUENCE [LARGE SCALE GENOMIC DNA]</scope>
    <source>
        <strain evidence="1 2">HDW19</strain>
    </source>
</reference>